<feature type="transmembrane region" description="Helical" evidence="11">
    <location>
        <begin position="31"/>
        <end position="48"/>
    </location>
</feature>
<keyword evidence="7" id="KW-0862">Zinc</keyword>
<keyword evidence="9" id="KW-0482">Metalloprotease</keyword>
<evidence type="ECO:0000256" key="8">
    <source>
        <dbReference type="ARBA" id="ARBA00022989"/>
    </source>
</evidence>
<accession>A0A382ME10</accession>
<dbReference type="PANTHER" id="PTHR43221:SF2">
    <property type="entry name" value="PROTEASE HTPX HOMOLOG"/>
    <property type="match status" value="1"/>
</dbReference>
<organism evidence="13">
    <name type="scientific">marine metagenome</name>
    <dbReference type="NCBI Taxonomy" id="408172"/>
    <lineage>
        <taxon>unclassified sequences</taxon>
        <taxon>metagenomes</taxon>
        <taxon>ecological metagenomes</taxon>
    </lineage>
</organism>
<keyword evidence="6" id="KW-0378">Hydrolase</keyword>
<dbReference type="PANTHER" id="PTHR43221">
    <property type="entry name" value="PROTEASE HTPX"/>
    <property type="match status" value="1"/>
</dbReference>
<evidence type="ECO:0000256" key="11">
    <source>
        <dbReference type="SAM" id="Phobius"/>
    </source>
</evidence>
<feature type="transmembrane region" description="Helical" evidence="11">
    <location>
        <begin position="141"/>
        <end position="164"/>
    </location>
</feature>
<dbReference type="GO" id="GO:0046872">
    <property type="term" value="F:metal ion binding"/>
    <property type="evidence" value="ECO:0007669"/>
    <property type="project" value="UniProtKB-KW"/>
</dbReference>
<dbReference type="GO" id="GO:0006508">
    <property type="term" value="P:proteolysis"/>
    <property type="evidence" value="ECO:0007669"/>
    <property type="project" value="UniProtKB-KW"/>
</dbReference>
<evidence type="ECO:0000256" key="1">
    <source>
        <dbReference type="ARBA" id="ARBA00001947"/>
    </source>
</evidence>
<dbReference type="Pfam" id="PF01435">
    <property type="entry name" value="Peptidase_M48"/>
    <property type="match status" value="1"/>
</dbReference>
<reference evidence="13" key="1">
    <citation type="submission" date="2018-05" db="EMBL/GenBank/DDBJ databases">
        <authorList>
            <person name="Lanie J.A."/>
            <person name="Ng W.-L."/>
            <person name="Kazmierczak K.M."/>
            <person name="Andrzejewski T.M."/>
            <person name="Davidsen T.M."/>
            <person name="Wayne K.J."/>
            <person name="Tettelin H."/>
            <person name="Glass J.I."/>
            <person name="Rusch D."/>
            <person name="Podicherti R."/>
            <person name="Tsui H.-C.T."/>
            <person name="Winkler M.E."/>
        </authorList>
    </citation>
    <scope>NUCLEOTIDE SEQUENCE</scope>
</reference>
<feature type="transmembrane region" description="Helical" evidence="11">
    <location>
        <begin position="7"/>
        <end position="25"/>
    </location>
</feature>
<dbReference type="AlphaFoldDB" id="A0A382ME10"/>
<dbReference type="EMBL" id="UINC01093035">
    <property type="protein sequence ID" value="SVC47129.1"/>
    <property type="molecule type" value="Genomic_DNA"/>
</dbReference>
<keyword evidence="8 11" id="KW-1133">Transmembrane helix</keyword>
<proteinExistence type="predicted"/>
<dbReference type="GO" id="GO:0004222">
    <property type="term" value="F:metalloendopeptidase activity"/>
    <property type="evidence" value="ECO:0007669"/>
    <property type="project" value="InterPro"/>
</dbReference>
<feature type="domain" description="Peptidase M48" evidence="12">
    <location>
        <begin position="68"/>
        <end position="226"/>
    </location>
</feature>
<keyword evidence="4 11" id="KW-0812">Transmembrane</keyword>
<name>A0A382ME10_9ZZZZ</name>
<evidence type="ECO:0000256" key="2">
    <source>
        <dbReference type="ARBA" id="ARBA00022475"/>
    </source>
</evidence>
<gene>
    <name evidence="13" type="ORF">METZ01_LOCUS299983</name>
</gene>
<evidence type="ECO:0000256" key="3">
    <source>
        <dbReference type="ARBA" id="ARBA00022670"/>
    </source>
</evidence>
<keyword evidence="2" id="KW-1003">Cell membrane</keyword>
<dbReference type="InterPro" id="IPR001915">
    <property type="entry name" value="Peptidase_M48"/>
</dbReference>
<evidence type="ECO:0000256" key="5">
    <source>
        <dbReference type="ARBA" id="ARBA00022723"/>
    </source>
</evidence>
<keyword evidence="5" id="KW-0479">Metal-binding</keyword>
<evidence type="ECO:0000313" key="13">
    <source>
        <dbReference type="EMBL" id="SVC47129.1"/>
    </source>
</evidence>
<evidence type="ECO:0000256" key="4">
    <source>
        <dbReference type="ARBA" id="ARBA00022692"/>
    </source>
</evidence>
<evidence type="ECO:0000256" key="10">
    <source>
        <dbReference type="ARBA" id="ARBA00023136"/>
    </source>
</evidence>
<dbReference type="Gene3D" id="3.30.2010.10">
    <property type="entry name" value="Metalloproteases ('zincins'), catalytic domain"/>
    <property type="match status" value="1"/>
</dbReference>
<sequence length="237" mass="26030">MLNHFKTAILLGSLGGILLVIGALLGGQQGMTIALVFAFITNFGAYWYSDKFVLKLYRARELSVSEYPRVHQILNRLCKKNKMKRPELYLIPSKNPNAFATGRNEAHAVIGVTEGIIDLLTEKELKGVLAHELAHVKNKDMLIGSVAATIATTIAFIATMARWTAIFGSRNRNGNIFSLLIILIITPIVAAIIQMAISRSREFQADKIGAKFANDTKGLASALKKLEQAGKGFPMRF</sequence>
<feature type="transmembrane region" description="Helical" evidence="11">
    <location>
        <begin position="176"/>
        <end position="197"/>
    </location>
</feature>
<evidence type="ECO:0000256" key="6">
    <source>
        <dbReference type="ARBA" id="ARBA00022801"/>
    </source>
</evidence>
<comment type="cofactor">
    <cofactor evidence="1">
        <name>Zn(2+)</name>
        <dbReference type="ChEBI" id="CHEBI:29105"/>
    </cofactor>
</comment>
<evidence type="ECO:0000256" key="9">
    <source>
        <dbReference type="ARBA" id="ARBA00023049"/>
    </source>
</evidence>
<keyword evidence="3" id="KW-0645">Protease</keyword>
<keyword evidence="10 11" id="KW-0472">Membrane</keyword>
<evidence type="ECO:0000256" key="7">
    <source>
        <dbReference type="ARBA" id="ARBA00022833"/>
    </source>
</evidence>
<feature type="non-terminal residue" evidence="13">
    <location>
        <position position="237"/>
    </location>
</feature>
<dbReference type="InterPro" id="IPR050083">
    <property type="entry name" value="HtpX_protease"/>
</dbReference>
<evidence type="ECO:0000259" key="12">
    <source>
        <dbReference type="Pfam" id="PF01435"/>
    </source>
</evidence>
<protein>
    <recommendedName>
        <fullName evidence="12">Peptidase M48 domain-containing protein</fullName>
    </recommendedName>
</protein>